<sequence length="115" mass="13257">MNYVTTINNITFRNGYSLDLEHPIKEVLQIDNVIVIILEPPANIIYNYNVFAFSTIGDFLWRIEDVKLYYRGSDDCPYTGSIINNDGELVLFNWCDTAVIINPLTGEVIRTYQTK</sequence>
<evidence type="ECO:0000313" key="2">
    <source>
        <dbReference type="Proteomes" id="UP000638732"/>
    </source>
</evidence>
<reference evidence="1" key="2">
    <citation type="submission" date="2020-10" db="EMBL/GenBank/DDBJ databases">
        <title>Mucilaginibacter sp. nov., isolated from soil.</title>
        <authorList>
            <person name="Jeon C.O."/>
        </authorList>
    </citation>
    <scope>NUCLEOTIDE SEQUENCE</scope>
    <source>
        <strain evidence="1">R11</strain>
    </source>
</reference>
<evidence type="ECO:0000313" key="1">
    <source>
        <dbReference type="EMBL" id="NCD70673.1"/>
    </source>
</evidence>
<protein>
    <submittedName>
        <fullName evidence="1">Uncharacterized protein</fullName>
    </submittedName>
</protein>
<comment type="caution">
    <text evidence="1">The sequence shown here is derived from an EMBL/GenBank/DDBJ whole genome shotgun (WGS) entry which is preliminary data.</text>
</comment>
<dbReference type="Pfam" id="PF25857">
    <property type="entry name" value="DUF7957"/>
    <property type="match status" value="1"/>
</dbReference>
<accession>A0A966DSY3</accession>
<dbReference type="EMBL" id="WWEO01000043">
    <property type="protein sequence ID" value="NCD70673.1"/>
    <property type="molecule type" value="Genomic_DNA"/>
</dbReference>
<keyword evidence="2" id="KW-1185">Reference proteome</keyword>
<dbReference type="AlphaFoldDB" id="A0A966DSY3"/>
<organism evidence="1 2">
    <name type="scientific">Mucilaginibacter agri</name>
    <dbReference type="NCBI Taxonomy" id="2695265"/>
    <lineage>
        <taxon>Bacteria</taxon>
        <taxon>Pseudomonadati</taxon>
        <taxon>Bacteroidota</taxon>
        <taxon>Sphingobacteriia</taxon>
        <taxon>Sphingobacteriales</taxon>
        <taxon>Sphingobacteriaceae</taxon>
        <taxon>Mucilaginibacter</taxon>
    </lineage>
</organism>
<dbReference type="Proteomes" id="UP000638732">
    <property type="component" value="Unassembled WGS sequence"/>
</dbReference>
<name>A0A966DSY3_9SPHI</name>
<reference evidence="1" key="1">
    <citation type="submission" date="2020-01" db="EMBL/GenBank/DDBJ databases">
        <authorList>
            <person name="Seo Y.L."/>
        </authorList>
    </citation>
    <scope>NUCLEOTIDE SEQUENCE</scope>
    <source>
        <strain evidence="1">R11</strain>
    </source>
</reference>
<proteinExistence type="predicted"/>
<dbReference type="InterPro" id="IPR058263">
    <property type="entry name" value="DUF7957"/>
</dbReference>
<gene>
    <name evidence="1" type="ORF">GSY63_14995</name>
</gene>